<proteinExistence type="predicted"/>
<reference evidence="3" key="1">
    <citation type="journal article" date="2014" name="Int. J. Syst. Evol. Microbiol.">
        <title>Complete genome sequence of Corynebacterium casei LMG S-19264T (=DSM 44701T), isolated from a smear-ripened cheese.</title>
        <authorList>
            <consortium name="US DOE Joint Genome Institute (JGI-PGF)"/>
            <person name="Walter F."/>
            <person name="Albersmeier A."/>
            <person name="Kalinowski J."/>
            <person name="Ruckert C."/>
        </authorList>
    </citation>
    <scope>NUCLEOTIDE SEQUENCE</scope>
    <source>
        <strain evidence="3">JCM 5016</strain>
    </source>
</reference>
<dbReference type="AlphaFoldDB" id="A0A918V5K4"/>
<gene>
    <name evidence="3" type="ORF">GCM10010389_05650</name>
</gene>
<accession>A0A918V5K4</accession>
<reference evidence="3" key="2">
    <citation type="submission" date="2020-09" db="EMBL/GenBank/DDBJ databases">
        <authorList>
            <person name="Sun Q."/>
            <person name="Ohkuma M."/>
        </authorList>
    </citation>
    <scope>NUCLEOTIDE SEQUENCE</scope>
    <source>
        <strain evidence="3">JCM 5016</strain>
    </source>
</reference>
<dbReference type="InterPro" id="IPR004017">
    <property type="entry name" value="Cys_rich_dom"/>
</dbReference>
<name>A0A918V5K4_9ACTN</name>
<dbReference type="RefSeq" id="WP_190055702.1">
    <property type="nucleotide sequence ID" value="NZ_BMWH01000001.1"/>
</dbReference>
<dbReference type="Pfam" id="PF02754">
    <property type="entry name" value="CCG"/>
    <property type="match status" value="2"/>
</dbReference>
<dbReference type="EMBL" id="BMWH01000001">
    <property type="protein sequence ID" value="GGZ71021.1"/>
    <property type="molecule type" value="Genomic_DNA"/>
</dbReference>
<evidence type="ECO:0000259" key="2">
    <source>
        <dbReference type="Pfam" id="PF02754"/>
    </source>
</evidence>
<dbReference type="PANTHER" id="PTHR30296:SF0">
    <property type="entry name" value="LACTATE UTILIZATION PROTEIN A"/>
    <property type="match status" value="1"/>
</dbReference>
<dbReference type="PANTHER" id="PTHR30296">
    <property type="entry name" value="UNCHARACTERIZED PROTEIN YKGE"/>
    <property type="match status" value="1"/>
</dbReference>
<keyword evidence="4" id="KW-1185">Reference proteome</keyword>
<feature type="domain" description="Cysteine-rich" evidence="2">
    <location>
        <begin position="3"/>
        <end position="83"/>
    </location>
</feature>
<dbReference type="GO" id="GO:0005829">
    <property type="term" value="C:cytosol"/>
    <property type="evidence" value="ECO:0007669"/>
    <property type="project" value="TreeGrafter"/>
</dbReference>
<evidence type="ECO:0000313" key="4">
    <source>
        <dbReference type="Proteomes" id="UP000623010"/>
    </source>
</evidence>
<feature type="region of interest" description="Disordered" evidence="1">
    <location>
        <begin position="242"/>
        <end position="291"/>
    </location>
</feature>
<feature type="domain" description="Cysteine-rich" evidence="2">
    <location>
        <begin position="133"/>
        <end position="217"/>
    </location>
</feature>
<protein>
    <submittedName>
        <fullName evidence="3">Fe-S oxidoreductase</fullName>
    </submittedName>
</protein>
<comment type="caution">
    <text evidence="3">The sequence shown here is derived from an EMBL/GenBank/DDBJ whole genome shotgun (WGS) entry which is preliminary data.</text>
</comment>
<evidence type="ECO:0000256" key="1">
    <source>
        <dbReference type="SAM" id="MobiDB-lite"/>
    </source>
</evidence>
<feature type="compositionally biased region" description="Basic and acidic residues" evidence="1">
    <location>
        <begin position="242"/>
        <end position="254"/>
    </location>
</feature>
<sequence>MRIALFVTCLTDTLYPETGRAVVKLLERLGCAVEFPAGQTCCGQMHFNTGYRRECVPLVRRFAETFAGYDAVVTPSGSCAAMVREYHERVAEAAGDARLAAAVRATPAVYELSEFLVDVLGVTDVGAYFPHRVTFHPTCHSQRMLGVGDRPLRLLRAVRGIDLVELPAADQCCGFGGTFALKNHDTSVAMGADKARHVLATGAEVLCAGDNSCLMHIGGLLSRLRTGVRTLHLAEILAAAEEDRAPAAAEEDRAPAATEEDQAPAAPSRSRPVPHSGKSPQSPRTAERSTP</sequence>
<dbReference type="Proteomes" id="UP000623010">
    <property type="component" value="Unassembled WGS sequence"/>
</dbReference>
<organism evidence="3 4">
    <name type="scientific">Streptomyces echinoruber</name>
    <dbReference type="NCBI Taxonomy" id="68898"/>
    <lineage>
        <taxon>Bacteria</taxon>
        <taxon>Bacillati</taxon>
        <taxon>Actinomycetota</taxon>
        <taxon>Actinomycetes</taxon>
        <taxon>Kitasatosporales</taxon>
        <taxon>Streptomycetaceae</taxon>
        <taxon>Streptomyces</taxon>
    </lineage>
</organism>
<evidence type="ECO:0000313" key="3">
    <source>
        <dbReference type="EMBL" id="GGZ71021.1"/>
    </source>
</evidence>
<dbReference type="GO" id="GO:0016491">
    <property type="term" value="F:oxidoreductase activity"/>
    <property type="evidence" value="ECO:0007669"/>
    <property type="project" value="UniProtKB-ARBA"/>
</dbReference>